<dbReference type="InterPro" id="IPR001680">
    <property type="entry name" value="WD40_rpt"/>
</dbReference>
<dbReference type="PANTHER" id="PTHR19920">
    <property type="entry name" value="WD40 PROTEIN CIAO1"/>
    <property type="match status" value="1"/>
</dbReference>
<keyword evidence="1" id="KW-0853">WD repeat</keyword>
<proteinExistence type="predicted"/>
<evidence type="ECO:0000313" key="2">
    <source>
        <dbReference type="EMBL" id="CAD8207040.1"/>
    </source>
</evidence>
<dbReference type="Proteomes" id="UP000683925">
    <property type="component" value="Unassembled WGS sequence"/>
</dbReference>
<evidence type="ECO:0008006" key="4">
    <source>
        <dbReference type="Google" id="ProtNLM"/>
    </source>
</evidence>
<dbReference type="PROSITE" id="PS50082">
    <property type="entry name" value="WD_REPEATS_2"/>
    <property type="match status" value="1"/>
</dbReference>
<dbReference type="OMA" id="MASGCEN"/>
<organism evidence="2 3">
    <name type="scientific">Paramecium octaurelia</name>
    <dbReference type="NCBI Taxonomy" id="43137"/>
    <lineage>
        <taxon>Eukaryota</taxon>
        <taxon>Sar</taxon>
        <taxon>Alveolata</taxon>
        <taxon>Ciliophora</taxon>
        <taxon>Intramacronucleata</taxon>
        <taxon>Oligohymenophorea</taxon>
        <taxon>Peniculida</taxon>
        <taxon>Parameciidae</taxon>
        <taxon>Paramecium</taxon>
    </lineage>
</organism>
<reference evidence="2" key="1">
    <citation type="submission" date="2021-01" db="EMBL/GenBank/DDBJ databases">
        <authorList>
            <consortium name="Genoscope - CEA"/>
            <person name="William W."/>
        </authorList>
    </citation>
    <scope>NUCLEOTIDE SEQUENCE</scope>
</reference>
<dbReference type="GO" id="GO:0097361">
    <property type="term" value="C:cytosolic [4Fe-4S] assembly targeting complex"/>
    <property type="evidence" value="ECO:0007669"/>
    <property type="project" value="TreeGrafter"/>
</dbReference>
<comment type="caution">
    <text evidence="2">The sequence shown here is derived from an EMBL/GenBank/DDBJ whole genome shotgun (WGS) entry which is preliminary data.</text>
</comment>
<protein>
    <recommendedName>
        <fullName evidence="4">WD40-repeat-containing domain</fullName>
    </recommendedName>
</protein>
<accession>A0A8S1Y004</accession>
<dbReference type="PANTHER" id="PTHR19920:SF0">
    <property type="entry name" value="CYTOSOLIC IRON-SULFUR PROTEIN ASSEMBLY PROTEIN CIAO1-RELATED"/>
    <property type="match status" value="1"/>
</dbReference>
<name>A0A8S1Y004_PAROT</name>
<dbReference type="SMART" id="SM00320">
    <property type="entry name" value="WD40"/>
    <property type="match status" value="3"/>
</dbReference>
<dbReference type="Pfam" id="PF00400">
    <property type="entry name" value="WD40"/>
    <property type="match status" value="2"/>
</dbReference>
<dbReference type="OrthoDB" id="319110at2759"/>
<evidence type="ECO:0000256" key="1">
    <source>
        <dbReference type="PROSITE-ProRule" id="PRU00221"/>
    </source>
</evidence>
<sequence length="432" mass="50992">MNLSKTQEIFYGFEQFESFIERLLNQFENMRQELFNGIIDLINVFRKQKNTISEIKEKYSQQSSNKHLNKIYLSCKVVQEQQLKKFLNQMQKFQETLSSIYKSDSIWLDELFNEELMNVRLVLMDDTMSQNEACFAIALNQPGTIMASGSENQIKMWNFNNGNIKQITTLSTHQMLIFCLIFSNKCNSFLSGSNDSISMWQTKDDQSWENVNTIQIGAYCMILNTNEAKLYIGGQESISVSDINFEKKKLDIMWILPVKQAYCISLNEDETFLVACSNDKQIRIWQIQQHSIYEHQIIDTNQDGHKICFLTNTQFIWLPKEQYQQNSVYVYELQEGEFQHQKDKMIPLQTDAKCYDCLFFPIIFNQGRKMFAVRHKYYLYLLKICSNGKFKIVTQKEFLTDEIYGTMTKDGNNLVLWDEISKKYQIYEIEIS</sequence>
<dbReference type="AlphaFoldDB" id="A0A8S1Y004"/>
<keyword evidence="3" id="KW-1185">Reference proteome</keyword>
<dbReference type="EMBL" id="CAJJDP010000141">
    <property type="protein sequence ID" value="CAD8207040.1"/>
    <property type="molecule type" value="Genomic_DNA"/>
</dbReference>
<gene>
    <name evidence="2" type="ORF">POCTA_138.1.T1400004</name>
</gene>
<feature type="repeat" description="WD" evidence="1">
    <location>
        <begin position="264"/>
        <end position="295"/>
    </location>
</feature>
<dbReference type="GO" id="GO:0016226">
    <property type="term" value="P:iron-sulfur cluster assembly"/>
    <property type="evidence" value="ECO:0007669"/>
    <property type="project" value="TreeGrafter"/>
</dbReference>
<evidence type="ECO:0000313" key="3">
    <source>
        <dbReference type="Proteomes" id="UP000683925"/>
    </source>
</evidence>